<dbReference type="PANTHER" id="PTHR31315">
    <property type="entry name" value="PROTEIN SIP5"/>
    <property type="match status" value="1"/>
</dbReference>
<feature type="region of interest" description="Disordered" evidence="1">
    <location>
        <begin position="200"/>
        <end position="219"/>
    </location>
</feature>
<reference evidence="2 3" key="1">
    <citation type="journal article" date="2018" name="Mol. Biol. Evol.">
        <title>Analysis of the draft genome of the red seaweed Gracilariopsis chorda provides insights into genome size evolution in Rhodophyta.</title>
        <authorList>
            <person name="Lee J."/>
            <person name="Yang E.C."/>
            <person name="Graf L."/>
            <person name="Yang J.H."/>
            <person name="Qiu H."/>
            <person name="Zel Zion U."/>
            <person name="Chan C.X."/>
            <person name="Stephens T.G."/>
            <person name="Weber A.P.M."/>
            <person name="Boo G.H."/>
            <person name="Boo S.M."/>
            <person name="Kim K.M."/>
            <person name="Shin Y."/>
            <person name="Jung M."/>
            <person name="Lee S.J."/>
            <person name="Yim H.S."/>
            <person name="Lee J.H."/>
            <person name="Bhattacharya D."/>
            <person name="Yoon H.S."/>
        </authorList>
    </citation>
    <scope>NUCLEOTIDE SEQUENCE [LARGE SCALE GENOMIC DNA]</scope>
    <source>
        <strain evidence="2 3">SKKU-2015</strain>
        <tissue evidence="2">Whole body</tissue>
    </source>
</reference>
<name>A0A2V3IF09_9FLOR</name>
<keyword evidence="3" id="KW-1185">Reference proteome</keyword>
<dbReference type="EMBL" id="NBIV01000272">
    <property type="protein sequence ID" value="PXF40654.1"/>
    <property type="molecule type" value="Genomic_DNA"/>
</dbReference>
<sequence>MGNSSSVPLRLRRRRYEEPSPIDLLYTKSSGLYPTCSWDDKHVRRLILRGELAPRYPGKDDPTSTVREECPICMLIYPVLNQTKCCSARLCTECYLQIRPPRHNKEPCPFCKYKRLEATCKGPRSADDLDREERDQISALEAIKRASAAALSADPARNLITAPPRPTPSSATVNVQVAQPVSSSQSAYRPAAQTTASFASSFSSSSSSTLHMHTPRETDPVMSPVYDAYTPYHYSAASSHHIIPSDSTTSPPSVLATAASSASSPSLPTPSTSSSHQRCPDARTCSENHRTHFVPAYQPTNADPLVLETMATEATYYATSDNDKPSSLRVLLRSAEQGSSVVSDPPCTSDEAPQLPAVLHLPWHDTDQSVNTTAGPSSSLQFSQEHADMDEAIRRSLIEM</sequence>
<dbReference type="Proteomes" id="UP000247409">
    <property type="component" value="Unassembled WGS sequence"/>
</dbReference>
<dbReference type="SUPFAM" id="SSF57850">
    <property type="entry name" value="RING/U-box"/>
    <property type="match status" value="1"/>
</dbReference>
<evidence type="ECO:0000313" key="2">
    <source>
        <dbReference type="EMBL" id="PXF40654.1"/>
    </source>
</evidence>
<gene>
    <name evidence="2" type="ORF">BWQ96_09635</name>
</gene>
<feature type="compositionally biased region" description="Low complexity" evidence="1">
    <location>
        <begin position="244"/>
        <end position="275"/>
    </location>
</feature>
<dbReference type="STRING" id="448386.A0A2V3IF09"/>
<dbReference type="PANTHER" id="PTHR31315:SF1">
    <property type="entry name" value="PROTEIN SIP5"/>
    <property type="match status" value="1"/>
</dbReference>
<dbReference type="AlphaFoldDB" id="A0A2V3IF09"/>
<dbReference type="OrthoDB" id="21471at2759"/>
<proteinExistence type="predicted"/>
<comment type="caution">
    <text evidence="2">The sequence shown here is derived from an EMBL/GenBank/DDBJ whole genome shotgun (WGS) entry which is preliminary data.</text>
</comment>
<accession>A0A2V3IF09</accession>
<evidence type="ECO:0000313" key="3">
    <source>
        <dbReference type="Proteomes" id="UP000247409"/>
    </source>
</evidence>
<dbReference type="InterPro" id="IPR039301">
    <property type="entry name" value="Sip5/DA2"/>
</dbReference>
<protein>
    <submittedName>
        <fullName evidence="2">Protein SIP5</fullName>
    </submittedName>
</protein>
<evidence type="ECO:0000256" key="1">
    <source>
        <dbReference type="SAM" id="MobiDB-lite"/>
    </source>
</evidence>
<organism evidence="2 3">
    <name type="scientific">Gracilariopsis chorda</name>
    <dbReference type="NCBI Taxonomy" id="448386"/>
    <lineage>
        <taxon>Eukaryota</taxon>
        <taxon>Rhodophyta</taxon>
        <taxon>Florideophyceae</taxon>
        <taxon>Rhodymeniophycidae</taxon>
        <taxon>Gracilariales</taxon>
        <taxon>Gracilariaceae</taxon>
        <taxon>Gracilariopsis</taxon>
    </lineage>
</organism>
<feature type="region of interest" description="Disordered" evidence="1">
    <location>
        <begin position="241"/>
        <end position="284"/>
    </location>
</feature>
<dbReference type="GO" id="GO:0005737">
    <property type="term" value="C:cytoplasm"/>
    <property type="evidence" value="ECO:0007669"/>
    <property type="project" value="TreeGrafter"/>
</dbReference>